<evidence type="ECO:0000313" key="3">
    <source>
        <dbReference type="EMBL" id="GHD32008.1"/>
    </source>
</evidence>
<dbReference type="GO" id="GO:0005524">
    <property type="term" value="F:ATP binding"/>
    <property type="evidence" value="ECO:0007669"/>
    <property type="project" value="UniProtKB-KW"/>
</dbReference>
<dbReference type="PANTHER" id="PTHR35526:SF3">
    <property type="entry name" value="ANTI-SIGMA-F FACTOR RSBW"/>
    <property type="match status" value="1"/>
</dbReference>
<reference evidence="3 4" key="1">
    <citation type="journal article" date="2014" name="Int. J. Syst. Evol. Microbiol.">
        <title>Complete genome sequence of Corynebacterium casei LMG S-19264T (=DSM 44701T), isolated from a smear-ripened cheese.</title>
        <authorList>
            <consortium name="US DOE Joint Genome Institute (JGI-PGF)"/>
            <person name="Walter F."/>
            <person name="Albersmeier A."/>
            <person name="Kalinowski J."/>
            <person name="Ruckert C."/>
        </authorList>
    </citation>
    <scope>NUCLEOTIDE SEQUENCE [LARGE SCALE GENOMIC DNA]</scope>
    <source>
        <strain evidence="3 4">KCTC 19473</strain>
    </source>
</reference>
<feature type="domain" description="Histidine kinase/HSP90-like ATPase" evidence="2">
    <location>
        <begin position="27"/>
        <end position="149"/>
    </location>
</feature>
<organism evidence="3 4">
    <name type="scientific">Nocardiopsis kunsanensis</name>
    <dbReference type="NCBI Taxonomy" id="141693"/>
    <lineage>
        <taxon>Bacteria</taxon>
        <taxon>Bacillati</taxon>
        <taxon>Actinomycetota</taxon>
        <taxon>Actinomycetes</taxon>
        <taxon>Streptosporangiales</taxon>
        <taxon>Nocardiopsidaceae</taxon>
        <taxon>Nocardiopsis</taxon>
    </lineage>
</organism>
<dbReference type="CDD" id="cd16936">
    <property type="entry name" value="HATPase_RsbW-like"/>
    <property type="match status" value="1"/>
</dbReference>
<proteinExistence type="predicted"/>
<keyword evidence="1" id="KW-0418">Kinase</keyword>
<accession>A0A919CKB0</accession>
<keyword evidence="1" id="KW-0808">Transferase</keyword>
<dbReference type="SUPFAM" id="SSF55874">
    <property type="entry name" value="ATPase domain of HSP90 chaperone/DNA topoisomerase II/histidine kinase"/>
    <property type="match status" value="1"/>
</dbReference>
<comment type="caution">
    <text evidence="3">The sequence shown here is derived from an EMBL/GenBank/DDBJ whole genome shotgun (WGS) entry which is preliminary data.</text>
</comment>
<evidence type="ECO:0000256" key="1">
    <source>
        <dbReference type="ARBA" id="ARBA00022527"/>
    </source>
</evidence>
<sequence length="201" mass="20856">MAGDRTSPDDGECPHQVERNVTLPYVPSSVTGARKLLQDDLAGLGLGEERLDDAALVLSELVSNALRHATPLPAPREGSVGVSWRAEFGQGQDSSGWVELSVRDGGSSTMPRVARPSVSGLGGRGLGIVQALAGRWGTEMDSDTTTVWAVMEVAGDDFAPDRAAVVAEAVEGLHTDISGGDPVVEFPMGVPGDSPLRSAVL</sequence>
<dbReference type="Proteomes" id="UP000654947">
    <property type="component" value="Unassembled WGS sequence"/>
</dbReference>
<dbReference type="EMBL" id="BMXL01000022">
    <property type="protein sequence ID" value="GHD32008.1"/>
    <property type="molecule type" value="Genomic_DNA"/>
</dbReference>
<gene>
    <name evidence="3" type="ORF">GCM10007147_35190</name>
</gene>
<dbReference type="InterPro" id="IPR036890">
    <property type="entry name" value="HATPase_C_sf"/>
</dbReference>
<dbReference type="InterPro" id="IPR003594">
    <property type="entry name" value="HATPase_dom"/>
</dbReference>
<keyword evidence="3" id="KW-0547">Nucleotide-binding</keyword>
<dbReference type="GO" id="GO:0004674">
    <property type="term" value="F:protein serine/threonine kinase activity"/>
    <property type="evidence" value="ECO:0007669"/>
    <property type="project" value="UniProtKB-KW"/>
</dbReference>
<keyword evidence="3" id="KW-0067">ATP-binding</keyword>
<dbReference type="PANTHER" id="PTHR35526">
    <property type="entry name" value="ANTI-SIGMA-F FACTOR RSBW-RELATED"/>
    <property type="match status" value="1"/>
</dbReference>
<evidence type="ECO:0000313" key="4">
    <source>
        <dbReference type="Proteomes" id="UP000654947"/>
    </source>
</evidence>
<dbReference type="RefSeq" id="WP_193518341.1">
    <property type="nucleotide sequence ID" value="NZ_BMXL01000022.1"/>
</dbReference>
<keyword evidence="1" id="KW-0723">Serine/threonine-protein kinase</keyword>
<dbReference type="AlphaFoldDB" id="A0A919CKB0"/>
<dbReference type="Pfam" id="PF13581">
    <property type="entry name" value="HATPase_c_2"/>
    <property type="match status" value="1"/>
</dbReference>
<dbReference type="InterPro" id="IPR050267">
    <property type="entry name" value="Anti-sigma-factor_SerPK"/>
</dbReference>
<evidence type="ECO:0000259" key="2">
    <source>
        <dbReference type="Pfam" id="PF13581"/>
    </source>
</evidence>
<name>A0A919CKB0_9ACTN</name>
<dbReference type="Gene3D" id="3.30.565.10">
    <property type="entry name" value="Histidine kinase-like ATPase, C-terminal domain"/>
    <property type="match status" value="1"/>
</dbReference>
<protein>
    <submittedName>
        <fullName evidence="3">ATP-binding protein</fullName>
    </submittedName>
</protein>
<keyword evidence="4" id="KW-1185">Reference proteome</keyword>